<keyword evidence="1" id="KW-1133">Transmembrane helix</keyword>
<dbReference type="RefSeq" id="WP_160367923.1">
    <property type="nucleotide sequence ID" value="NZ_WSQA01000003.1"/>
</dbReference>
<proteinExistence type="predicted"/>
<dbReference type="Proteomes" id="UP000435036">
    <property type="component" value="Unassembled WGS sequence"/>
</dbReference>
<gene>
    <name evidence="2" type="ORF">GQF63_04510</name>
</gene>
<feature type="transmembrane region" description="Helical" evidence="1">
    <location>
        <begin position="25"/>
        <end position="44"/>
    </location>
</feature>
<evidence type="ECO:0000256" key="1">
    <source>
        <dbReference type="SAM" id="Phobius"/>
    </source>
</evidence>
<organism evidence="2 3">
    <name type="scientific">Sphingobacterium humi</name>
    <dbReference type="NCBI Taxonomy" id="1796905"/>
    <lineage>
        <taxon>Bacteria</taxon>
        <taxon>Pseudomonadati</taxon>
        <taxon>Bacteroidota</taxon>
        <taxon>Sphingobacteriia</taxon>
        <taxon>Sphingobacteriales</taxon>
        <taxon>Sphingobacteriaceae</taxon>
        <taxon>Sphingobacterium</taxon>
    </lineage>
</organism>
<comment type="caution">
    <text evidence="2">The sequence shown here is derived from an EMBL/GenBank/DDBJ whole genome shotgun (WGS) entry which is preliminary data.</text>
</comment>
<evidence type="ECO:0000313" key="3">
    <source>
        <dbReference type="Proteomes" id="UP000435036"/>
    </source>
</evidence>
<sequence>MVQEVIGNSIETLHEITASDYLLRWAPVLSPAIVLFLFFINQLIDENKRRKEAKRILYYKIHLEPSLKELNAYFKHIDQLLLKGNIGIRKDTQKSSRTLVRIKQKIAVEDRMFVDFCLLILQPSYPHIYKDAIELLNLFKDEIYQILEFGDHGEASTYEAFRSVVRSDLIALLSSPVIAGPSLFRKRPRRYAYHSLIKQ</sequence>
<reference evidence="2 3" key="1">
    <citation type="submission" date="2019-12" db="EMBL/GenBank/DDBJ databases">
        <authorList>
            <person name="Dong K."/>
        </authorList>
    </citation>
    <scope>NUCLEOTIDE SEQUENCE [LARGE SCALE GENOMIC DNA]</scope>
    <source>
        <strain evidence="2 3">JCM 31225</strain>
    </source>
</reference>
<evidence type="ECO:0000313" key="2">
    <source>
        <dbReference type="EMBL" id="MVZ61277.1"/>
    </source>
</evidence>
<keyword evidence="1" id="KW-0812">Transmembrane</keyword>
<name>A0A6N8KVZ2_9SPHI</name>
<keyword evidence="3" id="KW-1185">Reference proteome</keyword>
<keyword evidence="1" id="KW-0472">Membrane</keyword>
<accession>A0A6N8KVZ2</accession>
<protein>
    <submittedName>
        <fullName evidence="2">Uncharacterized protein</fullName>
    </submittedName>
</protein>
<dbReference type="EMBL" id="WSQA01000003">
    <property type="protein sequence ID" value="MVZ61277.1"/>
    <property type="molecule type" value="Genomic_DNA"/>
</dbReference>
<dbReference type="AlphaFoldDB" id="A0A6N8KVZ2"/>